<evidence type="ECO:0000313" key="1">
    <source>
        <dbReference type="EMBL" id="WGL96626.1"/>
    </source>
</evidence>
<gene>
    <name evidence="1" type="ORF">QE207_08875</name>
</gene>
<proteinExistence type="predicted"/>
<reference evidence="1" key="1">
    <citation type="submission" date="2023-04" db="EMBL/GenBank/DDBJ databases">
        <title>Genome dynamics across the evolutionary transition to endosymbiosis.</title>
        <authorList>
            <person name="Siozios S."/>
            <person name="Nadal-Jimenez P."/>
            <person name="Azagi T."/>
            <person name="Sprong H."/>
            <person name="Frost C.L."/>
            <person name="Parratt S.R."/>
            <person name="Taylor G."/>
            <person name="Brettell L."/>
            <person name="Lew K.C."/>
            <person name="Croft L."/>
            <person name="King K.C."/>
            <person name="Brockhurst M.A."/>
            <person name="Hypsa V."/>
            <person name="Novakova E."/>
            <person name="Darby A.C."/>
            <person name="Hurst G.D.D."/>
        </authorList>
    </citation>
    <scope>NUCLEOTIDE SEQUENCE</scope>
    <source>
        <strain evidence="1">AIh</strain>
    </source>
</reference>
<accession>A0AA95GLY0</accession>
<organism evidence="1 2">
    <name type="scientific">Arsenophonus nasoniae</name>
    <name type="common">son-killer infecting Nasonia vitripennis</name>
    <dbReference type="NCBI Taxonomy" id="638"/>
    <lineage>
        <taxon>Bacteria</taxon>
        <taxon>Pseudomonadati</taxon>
        <taxon>Pseudomonadota</taxon>
        <taxon>Gammaproteobacteria</taxon>
        <taxon>Enterobacterales</taxon>
        <taxon>Morganellaceae</taxon>
        <taxon>Arsenophonus</taxon>
    </lineage>
</organism>
<name>A0AA95GLY0_9GAMM</name>
<sequence length="88" mass="9819">MANTTLLKVAANRFSLRACVLESIYLQLSGDSEKHWDITLLTQHGGGIDFSHFSVSSSLVFVHNRLQNSEIIAKPSSSDQVIWQDNLM</sequence>
<dbReference type="AlphaFoldDB" id="A0AA95GLY0"/>
<dbReference type="EMBL" id="CP123498">
    <property type="protein sequence ID" value="WGL96626.1"/>
    <property type="molecule type" value="Genomic_DNA"/>
</dbReference>
<dbReference type="Proteomes" id="UP001177597">
    <property type="component" value="Chromosome"/>
</dbReference>
<dbReference type="RefSeq" id="WP_280630081.1">
    <property type="nucleotide sequence ID" value="NZ_CP123498.1"/>
</dbReference>
<evidence type="ECO:0000313" key="2">
    <source>
        <dbReference type="Proteomes" id="UP001177597"/>
    </source>
</evidence>
<protein>
    <submittedName>
        <fullName evidence="1">Uncharacterized protein</fullName>
    </submittedName>
</protein>